<accession>A0A1A8XZB6</accession>
<gene>
    <name evidence="2" type="ORF">PROAA_400005</name>
</gene>
<keyword evidence="1" id="KW-0472">Membrane</keyword>
<dbReference type="PROSITE" id="PS00018">
    <property type="entry name" value="EF_HAND_1"/>
    <property type="match status" value="1"/>
</dbReference>
<proteinExistence type="predicted"/>
<dbReference type="InterPro" id="IPR018247">
    <property type="entry name" value="EF_Hand_1_Ca_BS"/>
</dbReference>
<organism evidence="2 3">
    <name type="scientific">Candidatus Propionivibrio aalborgensis</name>
    <dbReference type="NCBI Taxonomy" id="1860101"/>
    <lineage>
        <taxon>Bacteria</taxon>
        <taxon>Pseudomonadati</taxon>
        <taxon>Pseudomonadota</taxon>
        <taxon>Betaproteobacteria</taxon>
        <taxon>Rhodocyclales</taxon>
        <taxon>Rhodocyclaceae</taxon>
        <taxon>Propionivibrio</taxon>
    </lineage>
</organism>
<reference evidence="2 3" key="1">
    <citation type="submission" date="2016-06" db="EMBL/GenBank/DDBJ databases">
        <authorList>
            <person name="Kjaerup R.B."/>
            <person name="Dalgaard T.S."/>
            <person name="Juul-Madsen H.R."/>
        </authorList>
    </citation>
    <scope>NUCLEOTIDE SEQUENCE [LARGE SCALE GENOMIC DNA]</scope>
    <source>
        <strain evidence="2">2</strain>
    </source>
</reference>
<feature type="transmembrane region" description="Helical" evidence="1">
    <location>
        <begin position="272"/>
        <end position="294"/>
    </location>
</feature>
<feature type="transmembrane region" description="Helical" evidence="1">
    <location>
        <begin position="33"/>
        <end position="52"/>
    </location>
</feature>
<dbReference type="AlphaFoldDB" id="A0A1A8XZB6"/>
<dbReference type="GO" id="GO:0016874">
    <property type="term" value="F:ligase activity"/>
    <property type="evidence" value="ECO:0007669"/>
    <property type="project" value="UniProtKB-KW"/>
</dbReference>
<dbReference type="Proteomes" id="UP000199600">
    <property type="component" value="Unassembled WGS sequence"/>
</dbReference>
<keyword evidence="1" id="KW-1133">Transmembrane helix</keyword>
<evidence type="ECO:0000313" key="2">
    <source>
        <dbReference type="EMBL" id="SBT10290.1"/>
    </source>
</evidence>
<keyword evidence="3" id="KW-1185">Reference proteome</keyword>
<evidence type="ECO:0000256" key="1">
    <source>
        <dbReference type="SAM" id="Phobius"/>
    </source>
</evidence>
<protein>
    <submittedName>
        <fullName evidence="2">E3 Ubiquitin ligase</fullName>
    </submittedName>
</protein>
<keyword evidence="1" id="KW-0812">Transmembrane</keyword>
<sequence>MIVSIRREFGQLITTGAQLLLLTSGMQLQTRNAWMACVALMSVASLIAWVFAQRRRRAIADTPTSRIASAAQGYVELSGYGKPLDYPPLLSQLRQFPCLWYRYWIEERSDDKWRSLDSGESEIPFILDDGSGRCLVDMEDAEILTKHKSTWTEGRYRKTEWTLNIDDEIYALGEFITLGGSRLELDANHDVNALLAEWKRDQPGLLKRFDLDGDGSISMKEWMLARQAARREVAKLHREVRNDADLHTLRCPTNGQLYLLSNIGPERISRRYLWWSIFHLSVFFVSLGALPWIWHNAV</sequence>
<dbReference type="EMBL" id="FLQY01000335">
    <property type="protein sequence ID" value="SBT10290.1"/>
    <property type="molecule type" value="Genomic_DNA"/>
</dbReference>
<name>A0A1A8XZB6_9RHOO</name>
<evidence type="ECO:0000313" key="3">
    <source>
        <dbReference type="Proteomes" id="UP000199600"/>
    </source>
</evidence>
<keyword evidence="2" id="KW-0436">Ligase</keyword>
<dbReference type="RefSeq" id="WP_186411902.1">
    <property type="nucleotide sequence ID" value="NZ_FLQY01000335.1"/>
</dbReference>